<comment type="caution">
    <text evidence="2">The sequence shown here is derived from an EMBL/GenBank/DDBJ whole genome shotgun (WGS) entry which is preliminary data.</text>
</comment>
<dbReference type="Proteomes" id="UP001199044">
    <property type="component" value="Unassembled WGS sequence"/>
</dbReference>
<dbReference type="EMBL" id="JAIWIU010000077">
    <property type="protein sequence ID" value="MCA2016935.1"/>
    <property type="molecule type" value="Genomic_DNA"/>
</dbReference>
<keyword evidence="3" id="KW-1185">Reference proteome</keyword>
<sequence length="524" mass="58460">MSPIHSIHSSAASQVYDVADVSSSARKTATSSSNETAPTHLKAKRSPIDRMMARFRGERVAYQLNQQAEAKTTQSGDVRTHQGDKLTPILNAEYQQKFKVHMTLFKDFAAIVKSLEQRGEPFSHQQNLQRKEFSESLAQLEQMAPMLLEGKGTPDNRNSFTDMKAMAQYAKHDVLCERNVVALLMDKPKQILPLVNNMDSLSLLSKYVKDQMGSMAHTLSKSSPEVIHFLAQRKATLDHRLDGAMSEAALQQDITQMLGSAVEGFNQATLDARGHGAKGWLAKHSKLLKKMGVDVKTPAEFSQHVKQRIENQYGRLFEVGINKDKTLSVSVNPHSVGALPTDDFVKALDDIYHLMTKNYDKTAVKEAIKASPDVEWHKDAKGEKVLALTEQATERLTDAHASEQLSPQDKLQATVLRGVDDLKLSHLKVGLQQSFQDRVDEIKQKADSWFNLDSRVAGGKALIVDSLMKDLMDSDTPQQMLNLTQEADSMHDQLCDSSPLILNRGKTGELIDDMYKTIARYMSE</sequence>
<evidence type="ECO:0000313" key="3">
    <source>
        <dbReference type="Proteomes" id="UP001199044"/>
    </source>
</evidence>
<organism evidence="2 3">
    <name type="scientific">Vibrio tritonius</name>
    <dbReference type="NCBI Taxonomy" id="1435069"/>
    <lineage>
        <taxon>Bacteria</taxon>
        <taxon>Pseudomonadati</taxon>
        <taxon>Pseudomonadota</taxon>
        <taxon>Gammaproteobacteria</taxon>
        <taxon>Vibrionales</taxon>
        <taxon>Vibrionaceae</taxon>
        <taxon>Vibrio</taxon>
    </lineage>
</organism>
<reference evidence="3" key="1">
    <citation type="submission" date="2023-07" db="EMBL/GenBank/DDBJ databases">
        <title>Molecular identification of indigenous halophilic bacteria isolated from red sea cost, biodegradation of synthetic dyes and assessment of degraded metabolite toxicity.</title>
        <authorList>
            <person name="Chaieb K."/>
            <person name="Altayb H.N."/>
        </authorList>
    </citation>
    <scope>NUCLEOTIDE SEQUENCE [LARGE SCALE GENOMIC DNA]</scope>
    <source>
        <strain evidence="3">K20</strain>
    </source>
</reference>
<evidence type="ECO:0000313" key="2">
    <source>
        <dbReference type="EMBL" id="MCA2016935.1"/>
    </source>
</evidence>
<gene>
    <name evidence="2" type="ORF">LDJ79_12490</name>
</gene>
<accession>A0ABS7YMM0</accession>
<protein>
    <submittedName>
        <fullName evidence="2">Uncharacterized protein</fullName>
    </submittedName>
</protein>
<evidence type="ECO:0000256" key="1">
    <source>
        <dbReference type="SAM" id="MobiDB-lite"/>
    </source>
</evidence>
<dbReference type="RefSeq" id="WP_225250795.1">
    <property type="nucleotide sequence ID" value="NZ_JAIWIU010000077.1"/>
</dbReference>
<proteinExistence type="predicted"/>
<feature type="region of interest" description="Disordered" evidence="1">
    <location>
        <begin position="27"/>
        <end position="46"/>
    </location>
</feature>
<name>A0ABS7YMM0_9VIBR</name>